<evidence type="ECO:0000256" key="2">
    <source>
        <dbReference type="ARBA" id="ARBA00022747"/>
    </source>
</evidence>
<dbReference type="AlphaFoldDB" id="A0A9D5DKY9"/>
<dbReference type="PANTHER" id="PTHR43140">
    <property type="entry name" value="TYPE-1 RESTRICTION ENZYME ECOKI SPECIFICITY PROTEIN"/>
    <property type="match status" value="1"/>
</dbReference>
<evidence type="ECO:0000313" key="8">
    <source>
        <dbReference type="Proteomes" id="UP000051061"/>
    </source>
</evidence>
<sequence length="497" mass="56890">MAKKKQTMEELLEEALVPEEEQPYEVPENWVWVRFGTVAKLFNGYAFKSSDYCNEGIPIIRISDISDGKTTTLKATRVPKKLYSEKFLISKGDLLIAMSGATTGKTGIFETDEVALQNQRVGNIKEVSDKTLNQTYKNYYVFNKTHEILSKAHGGAQPNISSKLIEGLDFPLPPLIEQKRIADKVERLLNKIDEAKQLIDEAKESFELRRAAILDKAFRGELTREWREENLNLETAATRLERIKQIRYQIVETKREKSEIAEMFNKFNAEESMDVNGWLYLKANMFCYNISCGSTPSKDISEEGEIPFLKVYNIINNKIAFSYKPQYIPKEVHESKLKKSKLKSNDVIMNIVGPPLKKIAIIPEEYNEMNMNQAIVRFRPIKYVLTKYLYYCLQYEETLREVINATKGVVGQSNISVSQSRNLVMPIPSIEEQNVIVSKLEELIEREEETLNLVSDGKKLEELKQSILSKAFKGELGTNDPTEENAIELLKGVLKAK</sequence>
<keyword evidence="3" id="KW-0238">DNA-binding</keyword>
<dbReference type="CDD" id="cd17278">
    <property type="entry name" value="RMtype1_S_LdeBORF1052P-TRD2-CR2"/>
    <property type="match status" value="1"/>
</dbReference>
<proteinExistence type="inferred from homology"/>
<dbReference type="InterPro" id="IPR000055">
    <property type="entry name" value="Restrct_endonuc_typeI_TRD"/>
</dbReference>
<feature type="coiled-coil region" evidence="5">
    <location>
        <begin position="178"/>
        <end position="205"/>
    </location>
</feature>
<keyword evidence="5" id="KW-0175">Coiled coil</keyword>
<dbReference type="Gene3D" id="3.90.220.20">
    <property type="entry name" value="DNA methylase specificity domains"/>
    <property type="match status" value="2"/>
</dbReference>
<dbReference type="PANTHER" id="PTHR43140:SF1">
    <property type="entry name" value="TYPE I RESTRICTION ENZYME ECOKI SPECIFICITY SUBUNIT"/>
    <property type="match status" value="1"/>
</dbReference>
<name>A0A9D5DKY9_9BACI</name>
<dbReference type="Pfam" id="PF01420">
    <property type="entry name" value="Methylase_S"/>
    <property type="match status" value="2"/>
</dbReference>
<keyword evidence="2" id="KW-0680">Restriction system</keyword>
<reference evidence="7 8" key="1">
    <citation type="submission" date="2015-09" db="EMBL/GenBank/DDBJ databases">
        <title>Genome sequencing project for genomic taxonomy and phylogenomics of Bacillus-like bacteria.</title>
        <authorList>
            <person name="Liu B."/>
            <person name="Wang J."/>
            <person name="Zhu Y."/>
            <person name="Liu G."/>
            <person name="Chen Q."/>
            <person name="Chen Z."/>
            <person name="Lan J."/>
            <person name="Che J."/>
            <person name="Ge C."/>
            <person name="Shi H."/>
            <person name="Pan Z."/>
            <person name="Liu X."/>
        </authorList>
    </citation>
    <scope>NUCLEOTIDE SEQUENCE [LARGE SCALE GENOMIC DNA]</scope>
    <source>
        <strain evidence="7 8">DSM 19153</strain>
    </source>
</reference>
<dbReference type="InterPro" id="IPR051212">
    <property type="entry name" value="Type-I_RE_S_subunit"/>
</dbReference>
<dbReference type="GO" id="GO:0003677">
    <property type="term" value="F:DNA binding"/>
    <property type="evidence" value="ECO:0007669"/>
    <property type="project" value="UniProtKB-KW"/>
</dbReference>
<gene>
    <name evidence="7" type="ORF">AN965_17060</name>
</gene>
<dbReference type="GO" id="GO:0009307">
    <property type="term" value="P:DNA restriction-modification system"/>
    <property type="evidence" value="ECO:0007669"/>
    <property type="project" value="UniProtKB-KW"/>
</dbReference>
<dbReference type="EMBL" id="LJJD01000037">
    <property type="protein sequence ID" value="KQL55785.1"/>
    <property type="molecule type" value="Genomic_DNA"/>
</dbReference>
<keyword evidence="8" id="KW-1185">Reference proteome</keyword>
<evidence type="ECO:0000256" key="1">
    <source>
        <dbReference type="ARBA" id="ARBA00010923"/>
    </source>
</evidence>
<evidence type="ECO:0000256" key="3">
    <source>
        <dbReference type="ARBA" id="ARBA00023125"/>
    </source>
</evidence>
<dbReference type="Proteomes" id="UP000051061">
    <property type="component" value="Unassembled WGS sequence"/>
</dbReference>
<feature type="domain" description="Type I restriction modification DNA specificity" evidence="6">
    <location>
        <begin position="27"/>
        <end position="203"/>
    </location>
</feature>
<comment type="subunit">
    <text evidence="4">The methyltransferase is composed of M and S polypeptides.</text>
</comment>
<evidence type="ECO:0000256" key="5">
    <source>
        <dbReference type="SAM" id="Coils"/>
    </source>
</evidence>
<dbReference type="SUPFAM" id="SSF116734">
    <property type="entry name" value="DNA methylase specificity domain"/>
    <property type="match status" value="2"/>
</dbReference>
<evidence type="ECO:0000313" key="7">
    <source>
        <dbReference type="EMBL" id="KQL55785.1"/>
    </source>
</evidence>
<comment type="caution">
    <text evidence="7">The sequence shown here is derived from an EMBL/GenBank/DDBJ whole genome shotgun (WGS) entry which is preliminary data.</text>
</comment>
<feature type="domain" description="Type I restriction modification DNA specificity" evidence="6">
    <location>
        <begin position="289"/>
        <end position="445"/>
    </location>
</feature>
<dbReference type="InterPro" id="IPR044946">
    <property type="entry name" value="Restrct_endonuc_typeI_TRD_sf"/>
</dbReference>
<dbReference type="REBASE" id="141405">
    <property type="entry name" value="S.Bpl19153ORF17065P"/>
</dbReference>
<evidence type="ECO:0000256" key="4">
    <source>
        <dbReference type="ARBA" id="ARBA00038652"/>
    </source>
</evidence>
<accession>A0A9D5DKY9</accession>
<organism evidence="7 8">
    <name type="scientific">Alkalicoccobacillus plakortidis</name>
    <dbReference type="NCBI Taxonomy" id="444060"/>
    <lineage>
        <taxon>Bacteria</taxon>
        <taxon>Bacillati</taxon>
        <taxon>Bacillota</taxon>
        <taxon>Bacilli</taxon>
        <taxon>Bacillales</taxon>
        <taxon>Bacillaceae</taxon>
        <taxon>Alkalicoccobacillus</taxon>
    </lineage>
</organism>
<evidence type="ECO:0000259" key="6">
    <source>
        <dbReference type="Pfam" id="PF01420"/>
    </source>
</evidence>
<protein>
    <recommendedName>
        <fullName evidence="6">Type I restriction modification DNA specificity domain-containing protein</fullName>
    </recommendedName>
</protein>
<comment type="similarity">
    <text evidence="1">Belongs to the type-I restriction system S methylase family.</text>
</comment>